<dbReference type="PROSITE" id="PS50157">
    <property type="entry name" value="ZINC_FINGER_C2H2_2"/>
    <property type="match status" value="1"/>
</dbReference>
<evidence type="ECO:0000256" key="2">
    <source>
        <dbReference type="ARBA" id="ARBA00022723"/>
    </source>
</evidence>
<evidence type="ECO:0000256" key="4">
    <source>
        <dbReference type="ARBA" id="ARBA00022833"/>
    </source>
</evidence>
<keyword evidence="2" id="KW-0479">Metal-binding</keyword>
<evidence type="ECO:0000313" key="12">
    <source>
        <dbReference type="Proteomes" id="UP000583929"/>
    </source>
</evidence>
<dbReference type="SMART" id="SM00355">
    <property type="entry name" value="ZnF_C2H2"/>
    <property type="match status" value="1"/>
</dbReference>
<feature type="region of interest" description="Disordered" evidence="9">
    <location>
        <begin position="1"/>
        <end position="92"/>
    </location>
</feature>
<evidence type="ECO:0000256" key="1">
    <source>
        <dbReference type="ARBA" id="ARBA00004123"/>
    </source>
</evidence>
<protein>
    <recommendedName>
        <fullName evidence="10">C2H2-type domain-containing protein</fullName>
    </recommendedName>
</protein>
<evidence type="ECO:0000313" key="11">
    <source>
        <dbReference type="EMBL" id="KAF4380494.1"/>
    </source>
</evidence>
<sequence length="358" mass="40227">MKDRSSNAGSSLDHTIRSSDPKHSHNHTMMIKNIKPKVTDIHHYSRSSPSWKLNNYNQEEEEEEEEDGEDKDKDNDDDDDEEEEENYNMMNGFSWPPRSYTCSFCKREFRSAQALGGHMNVHRKDRARLRQSPPISTGQYSIMTATLPPTANTTTTAMFISHNPNTNPNPSPNPTFSSSSTISSMVSSRLPPLIPYNTASINSSLCYSPYKSFGAANDPKSNKWKQPLLAHYDHAGQYPHHLILAATKGSSSDLAKMMDNKESVHGDYVRSSSSSSGIINECFVEKNMIMFYNNNNNNNNNNLKKQQQVQVETTANSTSSSTTVRLDLEIGVLGDHHQPPIKIGSNNNLDLELRLGYY</sequence>
<feature type="domain" description="C2H2-type" evidence="10">
    <location>
        <begin position="100"/>
        <end position="127"/>
    </location>
</feature>
<feature type="compositionally biased region" description="Basic and acidic residues" evidence="9">
    <location>
        <begin position="14"/>
        <end position="23"/>
    </location>
</feature>
<evidence type="ECO:0000256" key="7">
    <source>
        <dbReference type="ARBA" id="ARBA00023242"/>
    </source>
</evidence>
<proteinExistence type="predicted"/>
<dbReference type="InterPro" id="IPR013087">
    <property type="entry name" value="Znf_C2H2_type"/>
</dbReference>
<feature type="compositionally biased region" description="Acidic residues" evidence="9">
    <location>
        <begin position="58"/>
        <end position="86"/>
    </location>
</feature>
<keyword evidence="12" id="KW-1185">Reference proteome</keyword>
<dbReference type="AlphaFoldDB" id="A0A7J6GC40"/>
<dbReference type="EMBL" id="JAATIQ010000120">
    <property type="protein sequence ID" value="KAF4380494.1"/>
    <property type="molecule type" value="Genomic_DNA"/>
</dbReference>
<name>A0A7J6GC40_CANSA</name>
<evidence type="ECO:0000256" key="8">
    <source>
        <dbReference type="PROSITE-ProRule" id="PRU00042"/>
    </source>
</evidence>
<gene>
    <name evidence="11" type="ORF">G4B88_011740</name>
</gene>
<evidence type="ECO:0000259" key="10">
    <source>
        <dbReference type="PROSITE" id="PS50157"/>
    </source>
</evidence>
<evidence type="ECO:0000256" key="5">
    <source>
        <dbReference type="ARBA" id="ARBA00023015"/>
    </source>
</evidence>
<organism evidence="11 12">
    <name type="scientific">Cannabis sativa</name>
    <name type="common">Hemp</name>
    <name type="synonym">Marijuana</name>
    <dbReference type="NCBI Taxonomy" id="3483"/>
    <lineage>
        <taxon>Eukaryota</taxon>
        <taxon>Viridiplantae</taxon>
        <taxon>Streptophyta</taxon>
        <taxon>Embryophyta</taxon>
        <taxon>Tracheophyta</taxon>
        <taxon>Spermatophyta</taxon>
        <taxon>Magnoliopsida</taxon>
        <taxon>eudicotyledons</taxon>
        <taxon>Gunneridae</taxon>
        <taxon>Pentapetalae</taxon>
        <taxon>rosids</taxon>
        <taxon>fabids</taxon>
        <taxon>Rosales</taxon>
        <taxon>Cannabaceae</taxon>
        <taxon>Cannabis</taxon>
    </lineage>
</organism>
<evidence type="ECO:0000256" key="6">
    <source>
        <dbReference type="ARBA" id="ARBA00023163"/>
    </source>
</evidence>
<evidence type="ECO:0000256" key="3">
    <source>
        <dbReference type="ARBA" id="ARBA00022771"/>
    </source>
</evidence>
<dbReference type="GO" id="GO:0005634">
    <property type="term" value="C:nucleus"/>
    <property type="evidence" value="ECO:0007669"/>
    <property type="project" value="UniProtKB-SubCell"/>
</dbReference>
<dbReference type="InterPro" id="IPR036236">
    <property type="entry name" value="Znf_C2H2_sf"/>
</dbReference>
<keyword evidence="5" id="KW-0805">Transcription regulation</keyword>
<accession>A0A7J6GC40</accession>
<dbReference type="PROSITE" id="PS00028">
    <property type="entry name" value="ZINC_FINGER_C2H2_1"/>
    <property type="match status" value="1"/>
</dbReference>
<dbReference type="Gene3D" id="3.30.160.60">
    <property type="entry name" value="Classic Zinc Finger"/>
    <property type="match status" value="1"/>
</dbReference>
<feature type="compositionally biased region" description="Polar residues" evidence="9">
    <location>
        <begin position="46"/>
        <end position="57"/>
    </location>
</feature>
<dbReference type="PANTHER" id="PTHR45801:SF110">
    <property type="entry name" value="TRANSCRIPTIONAL REGULATOR SUPERMAN"/>
    <property type="match status" value="1"/>
</dbReference>
<feature type="compositionally biased region" description="Polar residues" evidence="9">
    <location>
        <begin position="1"/>
        <end position="13"/>
    </location>
</feature>
<comment type="subcellular location">
    <subcellularLocation>
        <location evidence="1">Nucleus</location>
    </subcellularLocation>
</comment>
<keyword evidence="7" id="KW-0539">Nucleus</keyword>
<reference evidence="11 12" key="1">
    <citation type="journal article" date="2020" name="bioRxiv">
        <title>Sequence and annotation of 42 cannabis genomes reveals extensive copy number variation in cannabinoid synthesis and pathogen resistance genes.</title>
        <authorList>
            <person name="Mckernan K.J."/>
            <person name="Helbert Y."/>
            <person name="Kane L.T."/>
            <person name="Ebling H."/>
            <person name="Zhang L."/>
            <person name="Liu B."/>
            <person name="Eaton Z."/>
            <person name="Mclaughlin S."/>
            <person name="Kingan S."/>
            <person name="Baybayan P."/>
            <person name="Concepcion G."/>
            <person name="Jordan M."/>
            <person name="Riva A."/>
            <person name="Barbazuk W."/>
            <person name="Harkins T."/>
        </authorList>
    </citation>
    <scope>NUCLEOTIDE SEQUENCE [LARGE SCALE GENOMIC DNA]</scope>
    <source>
        <strain evidence="12">cv. Jamaican Lion 4</strain>
        <tissue evidence="11">Leaf</tissue>
    </source>
</reference>
<dbReference type="GO" id="GO:0008270">
    <property type="term" value="F:zinc ion binding"/>
    <property type="evidence" value="ECO:0007669"/>
    <property type="project" value="UniProtKB-KW"/>
</dbReference>
<dbReference type="SUPFAM" id="SSF57667">
    <property type="entry name" value="beta-beta-alpha zinc fingers"/>
    <property type="match status" value="1"/>
</dbReference>
<keyword evidence="3 8" id="KW-0863">Zinc-finger</keyword>
<keyword evidence="6" id="KW-0804">Transcription</keyword>
<dbReference type="Proteomes" id="UP000583929">
    <property type="component" value="Unassembled WGS sequence"/>
</dbReference>
<dbReference type="Pfam" id="PF13912">
    <property type="entry name" value="zf-C2H2_6"/>
    <property type="match status" value="1"/>
</dbReference>
<evidence type="ECO:0000256" key="9">
    <source>
        <dbReference type="SAM" id="MobiDB-lite"/>
    </source>
</evidence>
<dbReference type="PANTHER" id="PTHR45801">
    <property type="entry name" value="OS07G0101800 PROTEIN"/>
    <property type="match status" value="1"/>
</dbReference>
<comment type="caution">
    <text evidence="11">The sequence shown here is derived from an EMBL/GenBank/DDBJ whole genome shotgun (WGS) entry which is preliminary data.</text>
</comment>
<dbReference type="InterPro" id="IPR052426">
    <property type="entry name" value="Plant_dev_regulator"/>
</dbReference>
<keyword evidence="4" id="KW-0862">Zinc</keyword>